<gene>
    <name evidence="2" type="ORF">ACH47G_13450</name>
</gene>
<keyword evidence="3" id="KW-1185">Reference proteome</keyword>
<reference evidence="2 3" key="1">
    <citation type="submission" date="2024-10" db="EMBL/GenBank/DDBJ databases">
        <title>The Natural Products Discovery Center: Release of the First 8490 Sequenced Strains for Exploring Actinobacteria Biosynthetic Diversity.</title>
        <authorList>
            <person name="Kalkreuter E."/>
            <person name="Kautsar S.A."/>
            <person name="Yang D."/>
            <person name="Bader C.D."/>
            <person name="Teijaro C.N."/>
            <person name="Fluegel L."/>
            <person name="Davis C.M."/>
            <person name="Simpson J.R."/>
            <person name="Lauterbach L."/>
            <person name="Steele A.D."/>
            <person name="Gui C."/>
            <person name="Meng S."/>
            <person name="Li G."/>
            <person name="Viehrig K."/>
            <person name="Ye F."/>
            <person name="Su P."/>
            <person name="Kiefer A.F."/>
            <person name="Nichols A."/>
            <person name="Cepeda A.J."/>
            <person name="Yan W."/>
            <person name="Fan B."/>
            <person name="Jiang Y."/>
            <person name="Adhikari A."/>
            <person name="Zheng C.-J."/>
            <person name="Schuster L."/>
            <person name="Cowan T.M."/>
            <person name="Smanski M.J."/>
            <person name="Chevrette M.G."/>
            <person name="De Carvalho L.P.S."/>
            <person name="Shen B."/>
        </authorList>
    </citation>
    <scope>NUCLEOTIDE SEQUENCE [LARGE SCALE GENOMIC DNA]</scope>
    <source>
        <strain evidence="2 3">NPDC019626</strain>
    </source>
</reference>
<evidence type="ECO:0000313" key="2">
    <source>
        <dbReference type="EMBL" id="MFI2321487.1"/>
    </source>
</evidence>
<proteinExistence type="predicted"/>
<evidence type="ECO:0000313" key="3">
    <source>
        <dbReference type="Proteomes" id="UP001611450"/>
    </source>
</evidence>
<dbReference type="EMBL" id="JBIRXV010000002">
    <property type="protein sequence ID" value="MFI2321487.1"/>
    <property type="molecule type" value="Genomic_DNA"/>
</dbReference>
<sequence length="215" mass="22675">MSTESERRPYGNGAEENSTVEESRAESRYDGTEAADRQQGGAVTDSAAARHDTGQAAASGGIDDAERAQVTGAPGSSAPAGVDAGDEPVRADAAARQQTIGTEFGGAAATERSDAQGAPTAEAATAGPAPLFPEADLDRLRTQWREVQVAFVDDPRAAVDRADELLGNTIHQLTATYERRKHELDERLGDTSDTEGLRQALRGYRAFFDQLLSIG</sequence>
<feature type="compositionally biased region" description="Basic and acidic residues" evidence="1">
    <location>
        <begin position="21"/>
        <end position="36"/>
    </location>
</feature>
<protein>
    <submittedName>
        <fullName evidence="2">Uncharacterized protein</fullName>
    </submittedName>
</protein>
<accession>A0ABW7WIB6</accession>
<feature type="region of interest" description="Disordered" evidence="1">
    <location>
        <begin position="1"/>
        <end position="93"/>
    </location>
</feature>
<organism evidence="2 3">
    <name type="scientific">Nocardia beijingensis</name>
    <dbReference type="NCBI Taxonomy" id="95162"/>
    <lineage>
        <taxon>Bacteria</taxon>
        <taxon>Bacillati</taxon>
        <taxon>Actinomycetota</taxon>
        <taxon>Actinomycetes</taxon>
        <taxon>Mycobacteriales</taxon>
        <taxon>Nocardiaceae</taxon>
        <taxon>Nocardia</taxon>
    </lineage>
</organism>
<feature type="region of interest" description="Disordered" evidence="1">
    <location>
        <begin position="105"/>
        <end position="132"/>
    </location>
</feature>
<comment type="caution">
    <text evidence="2">The sequence shown here is derived from an EMBL/GenBank/DDBJ whole genome shotgun (WGS) entry which is preliminary data.</text>
</comment>
<dbReference type="RefSeq" id="WP_396947792.1">
    <property type="nucleotide sequence ID" value="NZ_JBIRXV010000002.1"/>
</dbReference>
<dbReference type="Proteomes" id="UP001611450">
    <property type="component" value="Unassembled WGS sequence"/>
</dbReference>
<evidence type="ECO:0000256" key="1">
    <source>
        <dbReference type="SAM" id="MobiDB-lite"/>
    </source>
</evidence>
<feature type="compositionally biased region" description="Low complexity" evidence="1">
    <location>
        <begin position="115"/>
        <end position="129"/>
    </location>
</feature>
<name>A0ABW7WIB6_9NOCA</name>